<dbReference type="Gene3D" id="1.20.5.4130">
    <property type="match status" value="1"/>
</dbReference>
<keyword evidence="4" id="KW-0547">Nucleotide-binding</keyword>
<protein>
    <submittedName>
        <fullName evidence="7">Disease resistance protein RPP13</fullName>
    </submittedName>
</protein>
<dbReference type="Pfam" id="PF18052">
    <property type="entry name" value="Rx_N"/>
    <property type="match status" value="1"/>
</dbReference>
<accession>A0AAV9ED78</accession>
<proteinExistence type="inferred from homology"/>
<dbReference type="Proteomes" id="UP001180020">
    <property type="component" value="Unassembled WGS sequence"/>
</dbReference>
<organism evidence="7 8">
    <name type="scientific">Acorus calamus</name>
    <name type="common">Sweet flag</name>
    <dbReference type="NCBI Taxonomy" id="4465"/>
    <lineage>
        <taxon>Eukaryota</taxon>
        <taxon>Viridiplantae</taxon>
        <taxon>Streptophyta</taxon>
        <taxon>Embryophyta</taxon>
        <taxon>Tracheophyta</taxon>
        <taxon>Spermatophyta</taxon>
        <taxon>Magnoliopsida</taxon>
        <taxon>Liliopsida</taxon>
        <taxon>Acoraceae</taxon>
        <taxon>Acorus</taxon>
    </lineage>
</organism>
<keyword evidence="5" id="KW-0611">Plant defense</keyword>
<evidence type="ECO:0000256" key="1">
    <source>
        <dbReference type="ARBA" id="ARBA00008894"/>
    </source>
</evidence>
<dbReference type="AlphaFoldDB" id="A0AAV9ED78"/>
<dbReference type="InterPro" id="IPR038005">
    <property type="entry name" value="RX-like_CC"/>
</dbReference>
<name>A0AAV9ED78_ACOCL</name>
<dbReference type="PANTHER" id="PTHR19338:SF59">
    <property type="entry name" value="OS10G0162832 PROTEIN"/>
    <property type="match status" value="1"/>
</dbReference>
<sequence length="206" mass="22950">MAEAIVGSVILKLGSALASEFGTSLWTLSKEKASLLLAVRSDMEEIKSEMEMIQAFIRHADRTITGEGPAAVWVGQVREASYYIEDIIDEFTYLVGEQKSFGLWNAVVKPRLVSKNIKARHGIAMQLQNIKIRIKSISERRIRYDVKGLEEGSSSTAVTGRSTDISPLHKEDDDIVGLNREKEQLINWLKDNRANHMEISVCGMGG</sequence>
<keyword evidence="2" id="KW-0433">Leucine-rich repeat</keyword>
<gene>
    <name evidence="7" type="primary">RPP13</name>
    <name evidence="7" type="ORF">QJS10_CPA08g01821</name>
</gene>
<evidence type="ECO:0000256" key="3">
    <source>
        <dbReference type="ARBA" id="ARBA00022737"/>
    </source>
</evidence>
<evidence type="ECO:0000256" key="2">
    <source>
        <dbReference type="ARBA" id="ARBA00022614"/>
    </source>
</evidence>
<dbReference type="InterPro" id="IPR041118">
    <property type="entry name" value="Rx_N"/>
</dbReference>
<evidence type="ECO:0000313" key="8">
    <source>
        <dbReference type="Proteomes" id="UP001180020"/>
    </source>
</evidence>
<evidence type="ECO:0000256" key="4">
    <source>
        <dbReference type="ARBA" id="ARBA00022741"/>
    </source>
</evidence>
<reference evidence="7" key="1">
    <citation type="journal article" date="2023" name="Nat. Commun.">
        <title>Diploid and tetraploid genomes of Acorus and the evolution of monocots.</title>
        <authorList>
            <person name="Ma L."/>
            <person name="Liu K.W."/>
            <person name="Li Z."/>
            <person name="Hsiao Y.Y."/>
            <person name="Qi Y."/>
            <person name="Fu T."/>
            <person name="Tang G.D."/>
            <person name="Zhang D."/>
            <person name="Sun W.H."/>
            <person name="Liu D.K."/>
            <person name="Li Y."/>
            <person name="Chen G.Z."/>
            <person name="Liu X.D."/>
            <person name="Liao X.Y."/>
            <person name="Jiang Y.T."/>
            <person name="Yu X."/>
            <person name="Hao Y."/>
            <person name="Huang J."/>
            <person name="Zhao X.W."/>
            <person name="Ke S."/>
            <person name="Chen Y.Y."/>
            <person name="Wu W.L."/>
            <person name="Hsu J.L."/>
            <person name="Lin Y.F."/>
            <person name="Huang M.D."/>
            <person name="Li C.Y."/>
            <person name="Huang L."/>
            <person name="Wang Z.W."/>
            <person name="Zhao X."/>
            <person name="Zhong W.Y."/>
            <person name="Peng D.H."/>
            <person name="Ahmad S."/>
            <person name="Lan S."/>
            <person name="Zhang J.S."/>
            <person name="Tsai W.C."/>
            <person name="Van de Peer Y."/>
            <person name="Liu Z.J."/>
        </authorList>
    </citation>
    <scope>NUCLEOTIDE SEQUENCE</scope>
    <source>
        <strain evidence="7">CP</strain>
    </source>
</reference>
<evidence type="ECO:0000256" key="5">
    <source>
        <dbReference type="ARBA" id="ARBA00022821"/>
    </source>
</evidence>
<evidence type="ECO:0000259" key="6">
    <source>
        <dbReference type="Pfam" id="PF18052"/>
    </source>
</evidence>
<dbReference type="PANTHER" id="PTHR19338">
    <property type="entry name" value="TRANSLOCASE OF INNER MITOCHONDRIAL MEMBRANE 13 HOMOLOG"/>
    <property type="match status" value="1"/>
</dbReference>
<reference evidence="7" key="2">
    <citation type="submission" date="2023-06" db="EMBL/GenBank/DDBJ databases">
        <authorList>
            <person name="Ma L."/>
            <person name="Liu K.-W."/>
            <person name="Li Z."/>
            <person name="Hsiao Y.-Y."/>
            <person name="Qi Y."/>
            <person name="Fu T."/>
            <person name="Tang G."/>
            <person name="Zhang D."/>
            <person name="Sun W.-H."/>
            <person name="Liu D.-K."/>
            <person name="Li Y."/>
            <person name="Chen G.-Z."/>
            <person name="Liu X.-D."/>
            <person name="Liao X.-Y."/>
            <person name="Jiang Y.-T."/>
            <person name="Yu X."/>
            <person name="Hao Y."/>
            <person name="Huang J."/>
            <person name="Zhao X.-W."/>
            <person name="Ke S."/>
            <person name="Chen Y.-Y."/>
            <person name="Wu W.-L."/>
            <person name="Hsu J.-L."/>
            <person name="Lin Y.-F."/>
            <person name="Huang M.-D."/>
            <person name="Li C.-Y."/>
            <person name="Huang L."/>
            <person name="Wang Z.-W."/>
            <person name="Zhao X."/>
            <person name="Zhong W.-Y."/>
            <person name="Peng D.-H."/>
            <person name="Ahmad S."/>
            <person name="Lan S."/>
            <person name="Zhang J.-S."/>
            <person name="Tsai W.-C."/>
            <person name="Van De Peer Y."/>
            <person name="Liu Z.-J."/>
        </authorList>
    </citation>
    <scope>NUCLEOTIDE SEQUENCE</scope>
    <source>
        <strain evidence="7">CP</strain>
        <tissue evidence="7">Leaves</tissue>
    </source>
</reference>
<dbReference type="GO" id="GO:0000166">
    <property type="term" value="F:nucleotide binding"/>
    <property type="evidence" value="ECO:0007669"/>
    <property type="project" value="UniProtKB-KW"/>
</dbReference>
<evidence type="ECO:0000313" key="7">
    <source>
        <dbReference type="EMBL" id="KAK1311344.1"/>
    </source>
</evidence>
<comment type="caution">
    <text evidence="7">The sequence shown here is derived from an EMBL/GenBank/DDBJ whole genome shotgun (WGS) entry which is preliminary data.</text>
</comment>
<keyword evidence="8" id="KW-1185">Reference proteome</keyword>
<dbReference type="EMBL" id="JAUJYO010000008">
    <property type="protein sequence ID" value="KAK1311344.1"/>
    <property type="molecule type" value="Genomic_DNA"/>
</dbReference>
<feature type="domain" description="Disease resistance N-terminal" evidence="6">
    <location>
        <begin position="5"/>
        <end position="103"/>
    </location>
</feature>
<comment type="similarity">
    <text evidence="1">Belongs to the disease resistance NB-LRR family.</text>
</comment>
<keyword evidence="3" id="KW-0677">Repeat</keyword>
<dbReference type="CDD" id="cd14798">
    <property type="entry name" value="RX-CC_like"/>
    <property type="match status" value="1"/>
</dbReference>
<dbReference type="GO" id="GO:0006952">
    <property type="term" value="P:defense response"/>
    <property type="evidence" value="ECO:0007669"/>
    <property type="project" value="UniProtKB-KW"/>
</dbReference>